<keyword evidence="3" id="KW-1185">Reference proteome</keyword>
<dbReference type="InterPro" id="IPR023393">
    <property type="entry name" value="START-like_dom_sf"/>
</dbReference>
<dbReference type="AlphaFoldDB" id="T0RF81"/>
<dbReference type="STRING" id="1156394.T0RF81"/>
<dbReference type="EMBL" id="JH767195">
    <property type="protein sequence ID" value="EQC28337.1"/>
    <property type="molecule type" value="Genomic_DNA"/>
</dbReference>
<dbReference type="OMA" id="NCIKATA"/>
<dbReference type="InterPro" id="IPR051213">
    <property type="entry name" value="START_lipid_transfer"/>
</dbReference>
<dbReference type="Proteomes" id="UP000030762">
    <property type="component" value="Unassembled WGS sequence"/>
</dbReference>
<protein>
    <recommendedName>
        <fullName evidence="1">START domain-containing protein</fullName>
    </recommendedName>
</protein>
<dbReference type="PROSITE" id="PS50848">
    <property type="entry name" value="START"/>
    <property type="match status" value="1"/>
</dbReference>
<dbReference type="GeneID" id="19954612"/>
<dbReference type="CDD" id="cd00177">
    <property type="entry name" value="START"/>
    <property type="match status" value="1"/>
</dbReference>
<name>T0RF81_SAPDV</name>
<dbReference type="RefSeq" id="XP_008618207.1">
    <property type="nucleotide sequence ID" value="XM_008619985.1"/>
</dbReference>
<feature type="domain" description="START" evidence="1">
    <location>
        <begin position="31"/>
        <end position="186"/>
    </location>
</feature>
<dbReference type="InterPro" id="IPR002913">
    <property type="entry name" value="START_lipid-bd_dom"/>
</dbReference>
<accession>T0RF81</accession>
<dbReference type="GO" id="GO:0008289">
    <property type="term" value="F:lipid binding"/>
    <property type="evidence" value="ECO:0007669"/>
    <property type="project" value="InterPro"/>
</dbReference>
<dbReference type="InParanoid" id="T0RF81"/>
<dbReference type="VEuPathDB" id="FungiDB:SDRG_13885"/>
<organism evidence="2 3">
    <name type="scientific">Saprolegnia diclina (strain VS20)</name>
    <dbReference type="NCBI Taxonomy" id="1156394"/>
    <lineage>
        <taxon>Eukaryota</taxon>
        <taxon>Sar</taxon>
        <taxon>Stramenopiles</taxon>
        <taxon>Oomycota</taxon>
        <taxon>Saprolegniomycetes</taxon>
        <taxon>Saprolegniales</taxon>
        <taxon>Saprolegniaceae</taxon>
        <taxon>Saprolegnia</taxon>
    </lineage>
</organism>
<reference evidence="2 3" key="1">
    <citation type="submission" date="2012-04" db="EMBL/GenBank/DDBJ databases">
        <title>The Genome Sequence of Saprolegnia declina VS20.</title>
        <authorList>
            <consortium name="The Broad Institute Genome Sequencing Platform"/>
            <person name="Russ C."/>
            <person name="Nusbaum C."/>
            <person name="Tyler B."/>
            <person name="van West P."/>
            <person name="Dieguez-Uribeondo J."/>
            <person name="de Bruijn I."/>
            <person name="Tripathy S."/>
            <person name="Jiang R."/>
            <person name="Young S.K."/>
            <person name="Zeng Q."/>
            <person name="Gargeya S."/>
            <person name="Fitzgerald M."/>
            <person name="Haas B."/>
            <person name="Abouelleil A."/>
            <person name="Alvarado L."/>
            <person name="Arachchi H.M."/>
            <person name="Berlin A."/>
            <person name="Chapman S.B."/>
            <person name="Goldberg J."/>
            <person name="Griggs A."/>
            <person name="Gujja S."/>
            <person name="Hansen M."/>
            <person name="Howarth C."/>
            <person name="Imamovic A."/>
            <person name="Larimer J."/>
            <person name="McCowen C."/>
            <person name="Montmayeur A."/>
            <person name="Murphy C."/>
            <person name="Neiman D."/>
            <person name="Pearson M."/>
            <person name="Priest M."/>
            <person name="Roberts A."/>
            <person name="Saif S."/>
            <person name="Shea T."/>
            <person name="Sisk P."/>
            <person name="Sykes S."/>
            <person name="Wortman J."/>
            <person name="Nusbaum C."/>
            <person name="Birren B."/>
        </authorList>
    </citation>
    <scope>NUCLEOTIDE SEQUENCE [LARGE SCALE GENOMIC DNA]</scope>
    <source>
        <strain evidence="2 3">VS20</strain>
    </source>
</reference>
<dbReference type="eggNOG" id="ENOG502SCZI">
    <property type="taxonomic scope" value="Eukaryota"/>
</dbReference>
<gene>
    <name evidence="2" type="ORF">SDRG_13885</name>
</gene>
<dbReference type="PANTHER" id="PTHR19308:SF14">
    <property type="entry name" value="START DOMAIN-CONTAINING PROTEIN"/>
    <property type="match status" value="1"/>
</dbReference>
<dbReference type="Gene3D" id="3.30.530.20">
    <property type="match status" value="1"/>
</dbReference>
<evidence type="ECO:0000313" key="3">
    <source>
        <dbReference type="Proteomes" id="UP000030762"/>
    </source>
</evidence>
<dbReference type="PANTHER" id="PTHR19308">
    <property type="entry name" value="PHOSPHATIDYLCHOLINE TRANSFER PROTEIN"/>
    <property type="match status" value="1"/>
</dbReference>
<dbReference type="GO" id="GO:0005737">
    <property type="term" value="C:cytoplasm"/>
    <property type="evidence" value="ECO:0007669"/>
    <property type="project" value="UniProtKB-ARBA"/>
</dbReference>
<dbReference type="SMART" id="SM00234">
    <property type="entry name" value="START"/>
    <property type="match status" value="1"/>
</dbReference>
<evidence type="ECO:0000313" key="2">
    <source>
        <dbReference type="EMBL" id="EQC28337.1"/>
    </source>
</evidence>
<evidence type="ECO:0000259" key="1">
    <source>
        <dbReference type="PROSITE" id="PS50848"/>
    </source>
</evidence>
<sequence>MDEMAKVLALGQQSIAEVLAKDANQDPRTTWGEAKLSHGVLVSRGVVAGNAWNCIKATATIGCAAEVLAAKLADADAMSTFDEMTDNCRVLRDLGATSIRYVQAKPVFPTTARDFLVVTCKQVVDDAIVIGTKSIELPSMPENPSFVRAHTHISGYILRPITATSCKVTLIVHMDLGGHMPPAVINLLSSASPVKLLNHFQHLYGHAV</sequence>
<dbReference type="SUPFAM" id="SSF55961">
    <property type="entry name" value="Bet v1-like"/>
    <property type="match status" value="1"/>
</dbReference>
<proteinExistence type="predicted"/>
<dbReference type="OrthoDB" id="333905at2759"/>
<dbReference type="Pfam" id="PF01852">
    <property type="entry name" value="START"/>
    <property type="match status" value="1"/>
</dbReference>